<organism evidence="12 13">
    <name type="scientific">Methanococcoides seepicolus</name>
    <dbReference type="NCBI Taxonomy" id="2828780"/>
    <lineage>
        <taxon>Archaea</taxon>
        <taxon>Methanobacteriati</taxon>
        <taxon>Methanobacteriota</taxon>
        <taxon>Stenosarchaea group</taxon>
        <taxon>Methanomicrobia</taxon>
        <taxon>Methanosarcinales</taxon>
        <taxon>Methanosarcinaceae</taxon>
        <taxon>Methanococcoides</taxon>
    </lineage>
</organism>
<accession>A0A9E5DBK2</accession>
<feature type="domain" description="DEAD-box RNA helicase Q" evidence="11">
    <location>
        <begin position="1"/>
        <end position="29"/>
    </location>
</feature>
<dbReference type="Pfam" id="PF00270">
    <property type="entry name" value="DEAD"/>
    <property type="match status" value="1"/>
</dbReference>
<evidence type="ECO:0000256" key="4">
    <source>
        <dbReference type="ARBA" id="ARBA00022806"/>
    </source>
</evidence>
<dbReference type="InterPro" id="IPR011545">
    <property type="entry name" value="DEAD/DEAH_box_helicase_dom"/>
</dbReference>
<dbReference type="AlphaFoldDB" id="A0A9E5DBK2"/>
<evidence type="ECO:0000256" key="5">
    <source>
        <dbReference type="ARBA" id="ARBA00022840"/>
    </source>
</evidence>
<keyword evidence="3 7" id="KW-0378">Hydrolase</keyword>
<keyword evidence="2 7" id="KW-0547">Nucleotide-binding</keyword>
<evidence type="ECO:0000256" key="6">
    <source>
        <dbReference type="PROSITE-ProRule" id="PRU00552"/>
    </source>
</evidence>
<dbReference type="FunFam" id="3.40.50.300:FF:000108">
    <property type="entry name" value="ATP-dependent RNA helicase RhlE"/>
    <property type="match status" value="1"/>
</dbReference>
<comment type="caution">
    <text evidence="12">The sequence shown here is derived from an EMBL/GenBank/DDBJ whole genome shotgun (WGS) entry which is preliminary data.</text>
</comment>
<dbReference type="EMBL" id="JAGSOI010000010">
    <property type="protein sequence ID" value="MCM1986154.1"/>
    <property type="molecule type" value="Genomic_DNA"/>
</dbReference>
<evidence type="ECO:0000256" key="8">
    <source>
        <dbReference type="SAM" id="MobiDB-lite"/>
    </source>
</evidence>
<feature type="short sequence motif" description="Q motif" evidence="6">
    <location>
        <begin position="1"/>
        <end position="29"/>
    </location>
</feature>
<dbReference type="InterPro" id="IPR001650">
    <property type="entry name" value="Helicase_C-like"/>
</dbReference>
<dbReference type="PROSITE" id="PS51195">
    <property type="entry name" value="Q_MOTIF"/>
    <property type="match status" value="1"/>
</dbReference>
<evidence type="ECO:0000256" key="3">
    <source>
        <dbReference type="ARBA" id="ARBA00022801"/>
    </source>
</evidence>
<dbReference type="CDD" id="cd18787">
    <property type="entry name" value="SF2_C_DEAD"/>
    <property type="match status" value="1"/>
</dbReference>
<dbReference type="PANTHER" id="PTHR47959">
    <property type="entry name" value="ATP-DEPENDENT RNA HELICASE RHLE-RELATED"/>
    <property type="match status" value="1"/>
</dbReference>
<reference evidence="12" key="1">
    <citation type="journal article" date="2021" name="mSystems">
        <title>Bacteria and Archaea Synergistically Convert Glycine Betaine to Biogenic Methane in the Formosa Cold Seep of the South China Sea.</title>
        <authorList>
            <person name="Li L."/>
            <person name="Zhang W."/>
            <person name="Zhang S."/>
            <person name="Song L."/>
            <person name="Sun Q."/>
            <person name="Zhang H."/>
            <person name="Xiang H."/>
            <person name="Dong X."/>
        </authorList>
    </citation>
    <scope>NUCLEOTIDE SEQUENCE</scope>
    <source>
        <strain evidence="12">LLY</strain>
    </source>
</reference>
<gene>
    <name evidence="12" type="ORF">KDK67_03875</name>
</gene>
<keyword evidence="1" id="KW-0963">Cytoplasm</keyword>
<proteinExistence type="inferred from homology"/>
<dbReference type="InterPro" id="IPR014001">
    <property type="entry name" value="Helicase_ATP-bd"/>
</dbReference>
<keyword evidence="4 7" id="KW-0347">Helicase</keyword>
<feature type="region of interest" description="Disordered" evidence="8">
    <location>
        <begin position="375"/>
        <end position="465"/>
    </location>
</feature>
<dbReference type="PROSITE" id="PS51192">
    <property type="entry name" value="HELICASE_ATP_BIND_1"/>
    <property type="match status" value="1"/>
</dbReference>
<dbReference type="GO" id="GO:0016787">
    <property type="term" value="F:hydrolase activity"/>
    <property type="evidence" value="ECO:0007669"/>
    <property type="project" value="UniProtKB-KW"/>
</dbReference>
<evidence type="ECO:0000313" key="13">
    <source>
        <dbReference type="Proteomes" id="UP001056766"/>
    </source>
</evidence>
<dbReference type="GO" id="GO:0005524">
    <property type="term" value="F:ATP binding"/>
    <property type="evidence" value="ECO:0007669"/>
    <property type="project" value="UniProtKB-KW"/>
</dbReference>
<comment type="similarity">
    <text evidence="7">Belongs to the DEAD box helicase family.</text>
</comment>
<evidence type="ECO:0000256" key="2">
    <source>
        <dbReference type="ARBA" id="ARBA00022741"/>
    </source>
</evidence>
<dbReference type="SMART" id="SM00490">
    <property type="entry name" value="HELICc"/>
    <property type="match status" value="1"/>
</dbReference>
<dbReference type="InterPro" id="IPR050079">
    <property type="entry name" value="DEAD_box_RNA_helicase"/>
</dbReference>
<feature type="compositionally biased region" description="Low complexity" evidence="8">
    <location>
        <begin position="451"/>
        <end position="465"/>
    </location>
</feature>
<feature type="domain" description="Helicase ATP-binding" evidence="9">
    <location>
        <begin position="32"/>
        <end position="207"/>
    </location>
</feature>
<dbReference type="GO" id="GO:0140097">
    <property type="term" value="F:catalytic activity, acting on DNA"/>
    <property type="evidence" value="ECO:0007669"/>
    <property type="project" value="UniProtKB-ARBA"/>
</dbReference>
<dbReference type="GO" id="GO:0003676">
    <property type="term" value="F:nucleic acid binding"/>
    <property type="evidence" value="ECO:0007669"/>
    <property type="project" value="InterPro"/>
</dbReference>
<dbReference type="PROSITE" id="PS00039">
    <property type="entry name" value="DEAD_ATP_HELICASE"/>
    <property type="match status" value="1"/>
</dbReference>
<dbReference type="RefSeq" id="WP_250867522.1">
    <property type="nucleotide sequence ID" value="NZ_JAGSOI010000010.1"/>
</dbReference>
<reference evidence="12" key="2">
    <citation type="submission" date="2021-04" db="EMBL/GenBank/DDBJ databases">
        <authorList>
            <person name="Dong X."/>
        </authorList>
    </citation>
    <scope>NUCLEOTIDE SEQUENCE</scope>
    <source>
        <strain evidence="12">LLY</strain>
    </source>
</reference>
<dbReference type="InterPro" id="IPR000629">
    <property type="entry name" value="RNA-helicase_DEAD-box_CS"/>
</dbReference>
<dbReference type="Proteomes" id="UP001056766">
    <property type="component" value="Unassembled WGS sequence"/>
</dbReference>
<dbReference type="CDD" id="cd00268">
    <property type="entry name" value="DEADc"/>
    <property type="match status" value="1"/>
</dbReference>
<dbReference type="InterPro" id="IPR044742">
    <property type="entry name" value="DEAD/DEAH_RhlB"/>
</dbReference>
<dbReference type="SUPFAM" id="SSF52540">
    <property type="entry name" value="P-loop containing nucleoside triphosphate hydrolases"/>
    <property type="match status" value="1"/>
</dbReference>
<evidence type="ECO:0000259" key="10">
    <source>
        <dbReference type="PROSITE" id="PS51194"/>
    </source>
</evidence>
<evidence type="ECO:0000256" key="1">
    <source>
        <dbReference type="ARBA" id="ARBA00022490"/>
    </source>
</evidence>
<dbReference type="SMART" id="SM00487">
    <property type="entry name" value="DEXDc"/>
    <property type="match status" value="1"/>
</dbReference>
<keyword evidence="13" id="KW-1185">Reference proteome</keyword>
<sequence>MSFDNLNLIYPLQRALTEEGYTTPTPIQELSIPHLLDGRDMIGIAQTGTGKTAAFILPILQNMSASHKTVKPRSPRVLVLAPTRELAAQIGDSFATYGKYTRYKHTVVFGGVGQTPQVRALSKGVDCLVATPGRLLDLIQQGHIRLSSVEYFVLDEADRMLDMGFLNDVNKIVDMLPKKRQSLFFSATMSPEISALARKMLSNPAQVEVTPQATTVERIEQFIFFVDSDNKNELLLHLLRGKHLDCVLVFTRTKHRANKVTEMLNKNNINAGAIHGSKSQTHRTKTLQNFKSGQLRVLVATDIAARGIDIEDISHVINYDLPNIPESYVHRIGRTARAGAEGTAYSFCAADERDFLREIEKLTDMEIEVAEHNYHSEKAKNATGDAAKPAPKQQRGRTGSAGPKRGRGKKGESKGGRSSSSSSNKDSKNKGGRSENANRGQAKSTSKKNSGRNSGRGSGKPKNSQ</sequence>
<evidence type="ECO:0000259" key="11">
    <source>
        <dbReference type="PROSITE" id="PS51195"/>
    </source>
</evidence>
<name>A0A9E5DBK2_9EURY</name>
<dbReference type="GO" id="GO:0003724">
    <property type="term" value="F:RNA helicase activity"/>
    <property type="evidence" value="ECO:0007669"/>
    <property type="project" value="InterPro"/>
</dbReference>
<dbReference type="Pfam" id="PF00271">
    <property type="entry name" value="Helicase_C"/>
    <property type="match status" value="1"/>
</dbReference>
<evidence type="ECO:0000256" key="7">
    <source>
        <dbReference type="RuleBase" id="RU000492"/>
    </source>
</evidence>
<feature type="domain" description="Helicase C-terminal" evidence="10">
    <location>
        <begin position="218"/>
        <end position="380"/>
    </location>
</feature>
<dbReference type="Gene3D" id="3.40.50.300">
    <property type="entry name" value="P-loop containing nucleotide triphosphate hydrolases"/>
    <property type="match status" value="2"/>
</dbReference>
<keyword evidence="5 7" id="KW-0067">ATP-binding</keyword>
<dbReference type="PANTHER" id="PTHR47959:SF13">
    <property type="entry name" value="ATP-DEPENDENT RNA HELICASE RHLE"/>
    <property type="match status" value="1"/>
</dbReference>
<feature type="compositionally biased region" description="Polar residues" evidence="8">
    <location>
        <begin position="435"/>
        <end position="444"/>
    </location>
</feature>
<evidence type="ECO:0000313" key="12">
    <source>
        <dbReference type="EMBL" id="MCM1986154.1"/>
    </source>
</evidence>
<evidence type="ECO:0000259" key="9">
    <source>
        <dbReference type="PROSITE" id="PS51192"/>
    </source>
</evidence>
<dbReference type="GO" id="GO:0005829">
    <property type="term" value="C:cytosol"/>
    <property type="evidence" value="ECO:0007669"/>
    <property type="project" value="TreeGrafter"/>
</dbReference>
<dbReference type="PROSITE" id="PS51194">
    <property type="entry name" value="HELICASE_CTER"/>
    <property type="match status" value="1"/>
</dbReference>
<protein>
    <submittedName>
        <fullName evidence="12">DEAD/DEAH box helicase</fullName>
    </submittedName>
</protein>
<dbReference type="InterPro" id="IPR014014">
    <property type="entry name" value="RNA_helicase_DEAD_Q_motif"/>
</dbReference>
<dbReference type="InterPro" id="IPR027417">
    <property type="entry name" value="P-loop_NTPase"/>
</dbReference>